<dbReference type="RefSeq" id="WP_012095422.1">
    <property type="nucleotide sequence ID" value="NC_009674.1"/>
</dbReference>
<sequence>MAKTEEMLLVEKMNQAVNNQWKAMLNNDRQGFKYFAKEHLYLSKKLEALKLEKELTEDLNNYLNEKEKTPVAAGVKYNQKLKSVYHKR</sequence>
<reference evidence="1 2" key="1">
    <citation type="journal article" date="2008" name="Chem. Biol. Interact.">
        <title>Extending the Bacillus cereus group genomics to putative food-borne pathogens of different toxicity.</title>
        <authorList>
            <person name="Lapidus A."/>
            <person name="Goltsman E."/>
            <person name="Auger S."/>
            <person name="Galleron N."/>
            <person name="Segurens B."/>
            <person name="Dossat C."/>
            <person name="Land M.L."/>
            <person name="Broussolle V."/>
            <person name="Brillard J."/>
            <person name="Guinebretiere M.H."/>
            <person name="Sanchis V."/>
            <person name="Nguen-The C."/>
            <person name="Lereclus D."/>
            <person name="Richardson P."/>
            <person name="Wincker P."/>
            <person name="Weissenbach J."/>
            <person name="Ehrlich S.D."/>
            <person name="Sorokin A."/>
        </authorList>
    </citation>
    <scope>NUCLEOTIDE SEQUENCE [LARGE SCALE GENOMIC DNA]</scope>
    <source>
        <strain evidence="2">DSM 22905 / CIP 110041 / 391-98 / NVH 391-98</strain>
    </source>
</reference>
<evidence type="ECO:0000313" key="2">
    <source>
        <dbReference type="Proteomes" id="UP000002300"/>
    </source>
</evidence>
<dbReference type="HOGENOM" id="CLU_189688_0_0_9"/>
<dbReference type="EMBL" id="CP000764">
    <property type="protein sequence ID" value="ABS23194.1"/>
    <property type="molecule type" value="Genomic_DNA"/>
</dbReference>
<name>A7GST6_BACCN</name>
<dbReference type="KEGG" id="bcy:Bcer98_2964"/>
<accession>A7GST6</accession>
<protein>
    <submittedName>
        <fullName evidence="1">Uncharacterized protein</fullName>
    </submittedName>
</protein>
<gene>
    <name evidence="1" type="ordered locus">Bcer98_2964</name>
</gene>
<dbReference type="AlphaFoldDB" id="A7GST6"/>
<dbReference type="Proteomes" id="UP000002300">
    <property type="component" value="Chromosome"/>
</dbReference>
<evidence type="ECO:0000313" key="1">
    <source>
        <dbReference type="EMBL" id="ABS23194.1"/>
    </source>
</evidence>
<dbReference type="GeneID" id="33898216"/>
<proteinExistence type="predicted"/>
<organism evidence="1 2">
    <name type="scientific">Bacillus cytotoxicus (strain DSM 22905 / CIP 110041 / 391-98 / NVH 391-98)</name>
    <dbReference type="NCBI Taxonomy" id="315749"/>
    <lineage>
        <taxon>Bacteria</taxon>
        <taxon>Bacillati</taxon>
        <taxon>Bacillota</taxon>
        <taxon>Bacilli</taxon>
        <taxon>Bacillales</taxon>
        <taxon>Bacillaceae</taxon>
        <taxon>Bacillus</taxon>
        <taxon>Bacillus cereus group</taxon>
    </lineage>
</organism>
<keyword evidence="2" id="KW-1185">Reference proteome</keyword>
<dbReference type="STRING" id="315749.Bcer98_2964"/>